<dbReference type="InterPro" id="IPR011478">
    <property type="entry name" value="DUF1585"/>
</dbReference>
<feature type="domain" description="DUF1588" evidence="4">
    <location>
        <begin position="708"/>
        <end position="806"/>
    </location>
</feature>
<dbReference type="GO" id="GO:0009055">
    <property type="term" value="F:electron transfer activity"/>
    <property type="evidence" value="ECO:0007669"/>
    <property type="project" value="InterPro"/>
</dbReference>
<feature type="chain" id="PRO_5015747554" description="Cytochrome c domain-containing protein" evidence="1">
    <location>
        <begin position="23"/>
        <end position="897"/>
    </location>
</feature>
<dbReference type="InterPro" id="IPR011429">
    <property type="entry name" value="Cyt_c_Planctomycete-type"/>
</dbReference>
<dbReference type="InterPro" id="IPR013036">
    <property type="entry name" value="DUF1587"/>
</dbReference>
<dbReference type="SUPFAM" id="SSF46626">
    <property type="entry name" value="Cytochrome c"/>
    <property type="match status" value="1"/>
</dbReference>
<dbReference type="InterPro" id="IPR036909">
    <property type="entry name" value="Cyt_c-like_dom_sf"/>
</dbReference>
<evidence type="ECO:0000259" key="3">
    <source>
        <dbReference type="Pfam" id="PF07626"/>
    </source>
</evidence>
<evidence type="ECO:0000256" key="1">
    <source>
        <dbReference type="SAM" id="SignalP"/>
    </source>
</evidence>
<dbReference type="EMBL" id="PUIB01000011">
    <property type="protein sequence ID" value="PQO38083.1"/>
    <property type="molecule type" value="Genomic_DNA"/>
</dbReference>
<dbReference type="InterPro" id="IPR013039">
    <property type="entry name" value="DUF1588"/>
</dbReference>
<dbReference type="InterPro" id="IPR013042">
    <property type="entry name" value="DUF1592"/>
</dbReference>
<feature type="signal peptide" evidence="1">
    <location>
        <begin position="1"/>
        <end position="22"/>
    </location>
</feature>
<evidence type="ECO:0000259" key="4">
    <source>
        <dbReference type="Pfam" id="PF07627"/>
    </source>
</evidence>
<comment type="caution">
    <text evidence="8">The sequence shown here is derived from an EMBL/GenBank/DDBJ whole genome shotgun (WGS) entry which is preliminary data.</text>
</comment>
<evidence type="ECO:0000259" key="7">
    <source>
        <dbReference type="Pfam" id="PF07637"/>
    </source>
</evidence>
<proteinExistence type="predicted"/>
<dbReference type="Pfam" id="PF07631">
    <property type="entry name" value="PSD4"/>
    <property type="match status" value="1"/>
</dbReference>
<dbReference type="AlphaFoldDB" id="A0A2S8G0X1"/>
<dbReference type="InterPro" id="IPR013043">
    <property type="entry name" value="DUF1595"/>
</dbReference>
<name>A0A2S8G0X1_9BACT</name>
<feature type="domain" description="DUF1585" evidence="2">
    <location>
        <begin position="822"/>
        <end position="894"/>
    </location>
</feature>
<dbReference type="Gene3D" id="1.10.760.10">
    <property type="entry name" value="Cytochrome c-like domain"/>
    <property type="match status" value="1"/>
</dbReference>
<evidence type="ECO:0008006" key="10">
    <source>
        <dbReference type="Google" id="ProtNLM"/>
    </source>
</evidence>
<evidence type="ECO:0000259" key="6">
    <source>
        <dbReference type="Pfam" id="PF07635"/>
    </source>
</evidence>
<dbReference type="Pfam" id="PF07626">
    <property type="entry name" value="PSD3"/>
    <property type="match status" value="1"/>
</dbReference>
<evidence type="ECO:0000259" key="2">
    <source>
        <dbReference type="Pfam" id="PF07624"/>
    </source>
</evidence>
<dbReference type="Proteomes" id="UP000239388">
    <property type="component" value="Unassembled WGS sequence"/>
</dbReference>
<dbReference type="OrthoDB" id="175242at2"/>
<dbReference type="Pfam" id="PF07637">
    <property type="entry name" value="PSD5"/>
    <property type="match status" value="1"/>
</dbReference>
<dbReference type="Pfam" id="PF07624">
    <property type="entry name" value="PSD2"/>
    <property type="match status" value="1"/>
</dbReference>
<dbReference type="Pfam" id="PF07627">
    <property type="entry name" value="PSCyt3"/>
    <property type="match status" value="1"/>
</dbReference>
<reference evidence="8 9" key="1">
    <citation type="submission" date="2018-02" db="EMBL/GenBank/DDBJ databases">
        <title>Comparative genomes isolates from brazilian mangrove.</title>
        <authorList>
            <person name="Araujo J.E."/>
            <person name="Taketani R.G."/>
            <person name="Silva M.C.P."/>
            <person name="Loureco M.V."/>
            <person name="Andreote F.D."/>
        </authorList>
    </citation>
    <scope>NUCLEOTIDE SEQUENCE [LARGE SCALE GENOMIC DNA]</scope>
    <source>
        <strain evidence="8 9">NAP PRIS-MGV</strain>
    </source>
</reference>
<gene>
    <name evidence="8" type="ORF">C5Y98_08340</name>
</gene>
<feature type="domain" description="Cytochrome C Planctomycete-type" evidence="6">
    <location>
        <begin position="87"/>
        <end position="134"/>
    </location>
</feature>
<organism evidence="8 9">
    <name type="scientific">Blastopirellula marina</name>
    <dbReference type="NCBI Taxonomy" id="124"/>
    <lineage>
        <taxon>Bacteria</taxon>
        <taxon>Pseudomonadati</taxon>
        <taxon>Planctomycetota</taxon>
        <taxon>Planctomycetia</taxon>
        <taxon>Pirellulales</taxon>
        <taxon>Pirellulaceae</taxon>
        <taxon>Blastopirellula</taxon>
    </lineage>
</organism>
<feature type="domain" description="DUF1587" evidence="3">
    <location>
        <begin position="171"/>
        <end position="235"/>
    </location>
</feature>
<evidence type="ECO:0000313" key="8">
    <source>
        <dbReference type="EMBL" id="PQO38083.1"/>
    </source>
</evidence>
<protein>
    <recommendedName>
        <fullName evidence="10">Cytochrome c domain-containing protein</fullName>
    </recommendedName>
</protein>
<feature type="domain" description="DUF1592" evidence="5">
    <location>
        <begin position="564"/>
        <end position="689"/>
    </location>
</feature>
<dbReference type="GO" id="GO:0020037">
    <property type="term" value="F:heme binding"/>
    <property type="evidence" value="ECO:0007669"/>
    <property type="project" value="InterPro"/>
</dbReference>
<keyword evidence="1" id="KW-0732">Signal</keyword>
<sequence length="897" mass="100758">MRARRILCCLTLFCLFTTVSFGQPPGGSRETQPLEAPIPSTLEKLKESGRLHSRLRSFAPRLNGQEKPQPKLAEFETHIKPVLSNFCVDCHGPDSEEGNLRIDTLNPDLLHGKDVAWWLEVLAAVSKGEMPPEDGEELSDHDRALLVEWLTSEIQTASTVRRAEQVHSSFRRLTRYETNYALQDLLGLPYDFARDLPPDPSSEDGFQNSSETLSMSAIQFAAYRELSSNALQKAIVHGEKPTPIYWDISMQDAAAIDFRKQDQQIKNLEKQFKDDPEPLAKRLKNARATPRDTYYLDLTSGQTASEEWAYYGAQYARKPTDKMPTDSPAESNVVAVIPPRKRLIVELGDTIPEEGTLRVRVRAARKSVENPRLPSLRLEFGWQASNDSYAAVHVGGPDKIIEATPDHPQFYEWEVPLSEVQPRNSVRHINKLGDLPSPSEFIKLVNSSISAADVQIDHVSVSANVYKQWPPASHSRIFIESENKSDESVYAREVLANFMPQAWRREITDAEIAQKLKLFTTIRPQCDDFEQAMTEVLATVLSSPQFLYVSHAGALASDAQNAPNYNLATRLAIFLWCSIPDAELLKLASEGKLGDPAVLNAQVDRMLADPRSRRFSEQFVRQWLGMQLLDYLNVDRKTYPQFDPALKEAMLEEPVAFFHEVLQNNHSVLDFIHADYTLANERLATHYGINDVYGNDFRRVELEPKHQRGGLLTQAGLLAMNSDGKDSHPLKRGIWVLKSLLNDPPPPPPAAVPIIDLADPEIAKLTLKQRIENHRDQAACKSCHAKIDPWGIAFENFDAVGRWRTQVGGKPVDASSLLFNKQELNGIDGLKRFLLEDRQDQFTQAIVHKLTTYGLGRPLNFGDRASVDQIAAELRQKGDGLATAIKLIVASDLFQSE</sequence>
<feature type="domain" description="DUF1595" evidence="7">
    <location>
        <begin position="490"/>
        <end position="549"/>
    </location>
</feature>
<evidence type="ECO:0000313" key="9">
    <source>
        <dbReference type="Proteomes" id="UP000239388"/>
    </source>
</evidence>
<accession>A0A2S8G0X1</accession>
<dbReference type="Pfam" id="PF07635">
    <property type="entry name" value="PSCyt1"/>
    <property type="match status" value="1"/>
</dbReference>
<evidence type="ECO:0000259" key="5">
    <source>
        <dbReference type="Pfam" id="PF07631"/>
    </source>
</evidence>